<dbReference type="PROSITE" id="PS50928">
    <property type="entry name" value="ABC_TM1"/>
    <property type="match status" value="2"/>
</dbReference>
<feature type="transmembrane region" description="Helical" evidence="7">
    <location>
        <begin position="345"/>
        <end position="368"/>
    </location>
</feature>
<keyword evidence="2 7" id="KW-0813">Transport</keyword>
<keyword evidence="3" id="KW-1003">Cell membrane</keyword>
<dbReference type="RefSeq" id="WP_106499393.1">
    <property type="nucleotide sequence ID" value="NZ_PXVC01000011.1"/>
</dbReference>
<comment type="subcellular location">
    <subcellularLocation>
        <location evidence="1 7">Cell membrane</location>
        <topology evidence="1 7">Multi-pass membrane protein</topology>
    </subcellularLocation>
</comment>
<feature type="domain" description="ABC transmembrane type-1" evidence="8">
    <location>
        <begin position="311"/>
        <end position="491"/>
    </location>
</feature>
<dbReference type="GO" id="GO:0055085">
    <property type="term" value="P:transmembrane transport"/>
    <property type="evidence" value="ECO:0007669"/>
    <property type="project" value="InterPro"/>
</dbReference>
<sequence>MRVQAAPALGLLLPALVFLPLVALLPGAVHGGGWPLIAAFGMAALQPSFTPALVANAFHGIAITLAIALWSWLLSMAIGLIAAVFSSPTVTTALWGCRWPAHWLRRLLAIPRSLHELLWGLILLQLIGLHPAVAVLAIAIPYGALVARVFSDQLESLDQKPFQALQAAGVAAPAALFSALGPSLLPGLLSYGGYRFECALRSATLLGVFGLGGIGADLRLSLQSLQFNEAWTSLWALALVMFSLEQLIALWRARCVQGRHLLILLGCLLLLLFPAANLLDLQWQVLLNPWRLLPADQLFQLQGWWQPWPQLIGSTVLLTITAALAAFVATPLLLLLICPWPWLQLLLRAFGLFARLMPPPLTALLLLFVLKPGLLPAVIALAFHNAGILGRLFLEGLESQDPRPEQALWAAGVPRRRALLMARFNGLATSYMAYGAYRADVILRETVVVGLVGVGGLGAVLLEALSSFAWAELLPVLVVYALLTLLGEELADRYRRSLLFNHTQLGGGSTPQLELLPRGVPGPA</sequence>
<dbReference type="InterPro" id="IPR035906">
    <property type="entry name" value="MetI-like_sf"/>
</dbReference>
<dbReference type="PANTHER" id="PTHR30043">
    <property type="entry name" value="PHOSPHONATES TRANSPORT SYSTEM PERMEASE PROTEIN"/>
    <property type="match status" value="1"/>
</dbReference>
<evidence type="ECO:0000256" key="3">
    <source>
        <dbReference type="ARBA" id="ARBA00022475"/>
    </source>
</evidence>
<feature type="transmembrane region" description="Helical" evidence="7">
    <location>
        <begin position="441"/>
        <end position="462"/>
    </location>
</feature>
<dbReference type="GO" id="GO:0005886">
    <property type="term" value="C:plasma membrane"/>
    <property type="evidence" value="ECO:0007669"/>
    <property type="project" value="UniProtKB-SubCell"/>
</dbReference>
<evidence type="ECO:0000313" key="10">
    <source>
        <dbReference type="Proteomes" id="UP000240206"/>
    </source>
</evidence>
<dbReference type="InterPro" id="IPR000515">
    <property type="entry name" value="MetI-like"/>
</dbReference>
<keyword evidence="5 7" id="KW-1133">Transmembrane helix</keyword>
<accession>A0A2P7EG01</accession>
<dbReference type="AlphaFoldDB" id="A0A2P7EG01"/>
<dbReference type="STRING" id="1910958.BTM30_00790"/>
<evidence type="ECO:0000256" key="1">
    <source>
        <dbReference type="ARBA" id="ARBA00004651"/>
    </source>
</evidence>
<feature type="transmembrane region" description="Helical" evidence="7">
    <location>
        <begin position="164"/>
        <end position="186"/>
    </location>
</feature>
<dbReference type="Pfam" id="PF00528">
    <property type="entry name" value="BPD_transp_1"/>
    <property type="match status" value="2"/>
</dbReference>
<comment type="caution">
    <text evidence="9">The sequence shown here is derived from an EMBL/GenBank/DDBJ whole genome shotgun (WGS) entry which is preliminary data.</text>
</comment>
<feature type="transmembrane region" description="Helical" evidence="7">
    <location>
        <begin position="261"/>
        <end position="279"/>
    </location>
</feature>
<dbReference type="Proteomes" id="UP000240206">
    <property type="component" value="Unassembled WGS sequence"/>
</dbReference>
<keyword evidence="10" id="KW-1185">Reference proteome</keyword>
<evidence type="ECO:0000256" key="6">
    <source>
        <dbReference type="ARBA" id="ARBA00023136"/>
    </source>
</evidence>
<keyword evidence="6 7" id="KW-0472">Membrane</keyword>
<evidence type="ECO:0000259" key="8">
    <source>
        <dbReference type="PROSITE" id="PS50928"/>
    </source>
</evidence>
<feature type="transmembrane region" description="Helical" evidence="7">
    <location>
        <begin position="117"/>
        <end position="144"/>
    </location>
</feature>
<dbReference type="PANTHER" id="PTHR30043:SF1">
    <property type="entry name" value="ABC TRANSPORT SYSTEM PERMEASE PROTEIN P69"/>
    <property type="match status" value="1"/>
</dbReference>
<reference evidence="10" key="1">
    <citation type="submission" date="2018-03" db="EMBL/GenBank/DDBJ databases">
        <title>Ecological and genomic features of two cosmopolitan and abundant freshwater picocyanobacteria.</title>
        <authorList>
            <person name="Cabello-Yeves P.J."/>
            <person name="Picazo A."/>
            <person name="Camacho A."/>
            <person name="Callieri C."/>
            <person name="Rosselli R."/>
            <person name="Roda-Garcia J."/>
            <person name="Coutinho F.H."/>
            <person name="Rodriguez-Valera F."/>
        </authorList>
    </citation>
    <scope>NUCLEOTIDE SEQUENCE [LARGE SCALE GENOMIC DNA]</scope>
    <source>
        <strain evidence="10">Tous</strain>
    </source>
</reference>
<feature type="transmembrane region" description="Helical" evidence="7">
    <location>
        <begin position="311"/>
        <end position="338"/>
    </location>
</feature>
<feature type="transmembrane region" description="Helical" evidence="7">
    <location>
        <begin position="198"/>
        <end position="218"/>
    </location>
</feature>
<feature type="transmembrane region" description="Helical" evidence="7">
    <location>
        <begin position="468"/>
        <end position="487"/>
    </location>
</feature>
<feature type="transmembrane region" description="Helical" evidence="7">
    <location>
        <begin position="67"/>
        <end position="96"/>
    </location>
</feature>
<evidence type="ECO:0000256" key="5">
    <source>
        <dbReference type="ARBA" id="ARBA00022989"/>
    </source>
</evidence>
<protein>
    <submittedName>
        <fullName evidence="9">Phosphonate ABC transporter</fullName>
    </submittedName>
</protein>
<name>A0A2P7EG01_9SYNE</name>
<feature type="domain" description="ABC transmembrane type-1" evidence="8">
    <location>
        <begin position="61"/>
        <end position="252"/>
    </location>
</feature>
<dbReference type="Gene3D" id="1.10.3720.10">
    <property type="entry name" value="MetI-like"/>
    <property type="match status" value="2"/>
</dbReference>
<feature type="transmembrane region" description="Helical" evidence="7">
    <location>
        <begin position="374"/>
        <end position="394"/>
    </location>
</feature>
<evidence type="ECO:0000256" key="4">
    <source>
        <dbReference type="ARBA" id="ARBA00022692"/>
    </source>
</evidence>
<feature type="transmembrane region" description="Helical" evidence="7">
    <location>
        <begin position="230"/>
        <end position="249"/>
    </location>
</feature>
<evidence type="ECO:0000256" key="2">
    <source>
        <dbReference type="ARBA" id="ARBA00022448"/>
    </source>
</evidence>
<evidence type="ECO:0000256" key="7">
    <source>
        <dbReference type="RuleBase" id="RU363032"/>
    </source>
</evidence>
<dbReference type="EMBL" id="PXVC01000011">
    <property type="protein sequence ID" value="PSI02120.1"/>
    <property type="molecule type" value="Genomic_DNA"/>
</dbReference>
<dbReference type="SUPFAM" id="SSF161098">
    <property type="entry name" value="MetI-like"/>
    <property type="match status" value="2"/>
</dbReference>
<evidence type="ECO:0000313" key="9">
    <source>
        <dbReference type="EMBL" id="PSI02120.1"/>
    </source>
</evidence>
<proteinExistence type="inferred from homology"/>
<keyword evidence="4 7" id="KW-0812">Transmembrane</keyword>
<organism evidence="9 10">
    <name type="scientific">Synechococcus lacustris str. Tous</name>
    <dbReference type="NCBI Taxonomy" id="1910958"/>
    <lineage>
        <taxon>Bacteria</taxon>
        <taxon>Bacillati</taxon>
        <taxon>Cyanobacteriota</taxon>
        <taxon>Cyanophyceae</taxon>
        <taxon>Synechococcales</taxon>
        <taxon>Synechococcaceae</taxon>
        <taxon>Synechococcus</taxon>
    </lineage>
</organism>
<gene>
    <name evidence="9" type="ORF">C7K08_04145</name>
</gene>
<comment type="similarity">
    <text evidence="7">Belongs to the binding-protein-dependent transport system permease family.</text>
</comment>